<sequence>MQCSMIDREDKIKEFLDLSLAEAEKGVNAGDGGPFGAVVVKDGKVVASGHNEVLKTNDPTAHAEVTAIRRACAALNSFDLKACELYSSCYPCPMCLGAVLWSRLKRVYYCSSPDDAAKAGFDDSAFYEQVNVHNKRCIHVPVENAHRVIQLWNKKAGKVPY</sequence>
<evidence type="ECO:0000313" key="6">
    <source>
        <dbReference type="EMBL" id="VDO94139.1"/>
    </source>
</evidence>
<evidence type="ECO:0000259" key="5">
    <source>
        <dbReference type="PROSITE" id="PS51747"/>
    </source>
</evidence>
<feature type="domain" description="CMP/dCMP-type deaminase" evidence="5">
    <location>
        <begin position="10"/>
        <end position="124"/>
    </location>
</feature>
<dbReference type="InterPro" id="IPR016193">
    <property type="entry name" value="Cytidine_deaminase-like"/>
</dbReference>
<dbReference type="InterPro" id="IPR016192">
    <property type="entry name" value="APOBEC/CMP_deaminase_Zn-bd"/>
</dbReference>
<keyword evidence="4" id="KW-0862">Zinc</keyword>
<dbReference type="CDD" id="cd01285">
    <property type="entry name" value="nucleoside_deaminase"/>
    <property type="match status" value="1"/>
</dbReference>
<evidence type="ECO:0000256" key="4">
    <source>
        <dbReference type="ARBA" id="ARBA00022833"/>
    </source>
</evidence>
<dbReference type="PANTHER" id="PTHR11079">
    <property type="entry name" value="CYTOSINE DEAMINASE FAMILY MEMBER"/>
    <property type="match status" value="1"/>
</dbReference>
<evidence type="ECO:0000313" key="7">
    <source>
        <dbReference type="Proteomes" id="UP000270296"/>
    </source>
</evidence>
<dbReference type="GO" id="GO:0047974">
    <property type="term" value="F:guanosine deaminase activity"/>
    <property type="evidence" value="ECO:0007669"/>
    <property type="project" value="TreeGrafter"/>
</dbReference>
<dbReference type="AlphaFoldDB" id="A0A183ICM3"/>
<dbReference type="PROSITE" id="PS00903">
    <property type="entry name" value="CYT_DCMP_DEAMINASES_1"/>
    <property type="match status" value="1"/>
</dbReference>
<evidence type="ECO:0000256" key="3">
    <source>
        <dbReference type="ARBA" id="ARBA00022801"/>
    </source>
</evidence>
<dbReference type="WBParaSite" id="SBAD_0000142601-mRNA-1">
    <property type="protein sequence ID" value="SBAD_0000142601-mRNA-1"/>
    <property type="gene ID" value="SBAD_0000142601"/>
</dbReference>
<organism evidence="8">
    <name type="scientific">Soboliphyme baturini</name>
    <dbReference type="NCBI Taxonomy" id="241478"/>
    <lineage>
        <taxon>Eukaryota</taxon>
        <taxon>Metazoa</taxon>
        <taxon>Ecdysozoa</taxon>
        <taxon>Nematoda</taxon>
        <taxon>Enoplea</taxon>
        <taxon>Dorylaimia</taxon>
        <taxon>Dioctophymatida</taxon>
        <taxon>Dioctophymatoidea</taxon>
        <taxon>Soboliphymatidae</taxon>
        <taxon>Soboliphyme</taxon>
    </lineage>
</organism>
<comment type="similarity">
    <text evidence="1">Belongs to the cytidine and deoxycytidylate deaminase family.</text>
</comment>
<keyword evidence="3" id="KW-0378">Hydrolase</keyword>
<dbReference type="GO" id="GO:0006152">
    <property type="term" value="P:purine nucleoside catabolic process"/>
    <property type="evidence" value="ECO:0007669"/>
    <property type="project" value="TreeGrafter"/>
</dbReference>
<evidence type="ECO:0000256" key="2">
    <source>
        <dbReference type="ARBA" id="ARBA00022723"/>
    </source>
</evidence>
<gene>
    <name evidence="6" type="ORF">SBAD_LOCUS1367</name>
</gene>
<keyword evidence="7" id="KW-1185">Reference proteome</keyword>
<dbReference type="SUPFAM" id="SSF53927">
    <property type="entry name" value="Cytidine deaminase-like"/>
    <property type="match status" value="1"/>
</dbReference>
<dbReference type="OrthoDB" id="408702at2759"/>
<proteinExistence type="inferred from homology"/>
<dbReference type="Proteomes" id="UP000270296">
    <property type="component" value="Unassembled WGS sequence"/>
</dbReference>
<dbReference type="Gene3D" id="3.40.140.10">
    <property type="entry name" value="Cytidine Deaminase, domain 2"/>
    <property type="match status" value="1"/>
</dbReference>
<name>A0A183ICM3_9BILA</name>
<protein>
    <submittedName>
        <fullName evidence="8">CMP/dCMP-type deaminase domain-containing protein</fullName>
    </submittedName>
</protein>
<evidence type="ECO:0000256" key="1">
    <source>
        <dbReference type="ARBA" id="ARBA00006576"/>
    </source>
</evidence>
<dbReference type="GO" id="GO:0008270">
    <property type="term" value="F:zinc ion binding"/>
    <property type="evidence" value="ECO:0007669"/>
    <property type="project" value="InterPro"/>
</dbReference>
<reference evidence="6 7" key="2">
    <citation type="submission" date="2018-11" db="EMBL/GenBank/DDBJ databases">
        <authorList>
            <consortium name="Pathogen Informatics"/>
        </authorList>
    </citation>
    <scope>NUCLEOTIDE SEQUENCE [LARGE SCALE GENOMIC DNA]</scope>
</reference>
<reference evidence="8" key="1">
    <citation type="submission" date="2016-06" db="UniProtKB">
        <authorList>
            <consortium name="WormBaseParasite"/>
        </authorList>
    </citation>
    <scope>IDENTIFICATION</scope>
</reference>
<dbReference type="FunFam" id="3.40.140.10:FF:000011">
    <property type="entry name" value="tRNA-specific adenosine deaminase"/>
    <property type="match status" value="1"/>
</dbReference>
<dbReference type="Pfam" id="PF00383">
    <property type="entry name" value="dCMP_cyt_deam_1"/>
    <property type="match status" value="1"/>
</dbReference>
<accession>A0A183ICM3</accession>
<dbReference type="EMBL" id="UZAM01006804">
    <property type="protein sequence ID" value="VDO94139.1"/>
    <property type="molecule type" value="Genomic_DNA"/>
</dbReference>
<keyword evidence="2" id="KW-0479">Metal-binding</keyword>
<dbReference type="PROSITE" id="PS51747">
    <property type="entry name" value="CYT_DCMP_DEAMINASES_2"/>
    <property type="match status" value="1"/>
</dbReference>
<dbReference type="InterPro" id="IPR002125">
    <property type="entry name" value="CMP_dCMP_dom"/>
</dbReference>
<evidence type="ECO:0000313" key="8">
    <source>
        <dbReference type="WBParaSite" id="SBAD_0000142601-mRNA-1"/>
    </source>
</evidence>
<dbReference type="PANTHER" id="PTHR11079:SF161">
    <property type="entry name" value="CMP_DCMP-TYPE DEAMINASE DOMAIN-CONTAINING PROTEIN"/>
    <property type="match status" value="1"/>
</dbReference>